<dbReference type="InterPro" id="IPR016032">
    <property type="entry name" value="Sig_transdc_resp-reg_C-effctor"/>
</dbReference>
<dbReference type="InterPro" id="IPR036388">
    <property type="entry name" value="WH-like_DNA-bd_sf"/>
</dbReference>
<evidence type="ECO:0000313" key="6">
    <source>
        <dbReference type="EMBL" id="KGF03934.1"/>
    </source>
</evidence>
<dbReference type="Proteomes" id="UP000029579">
    <property type="component" value="Unassembled WGS sequence"/>
</dbReference>
<dbReference type="GO" id="GO:0003677">
    <property type="term" value="F:DNA binding"/>
    <property type="evidence" value="ECO:0007669"/>
    <property type="project" value="UniProtKB-KW"/>
</dbReference>
<dbReference type="CDD" id="cd06170">
    <property type="entry name" value="LuxR_C_like"/>
    <property type="match status" value="1"/>
</dbReference>
<dbReference type="AlphaFoldDB" id="A0A095Z632"/>
<sequence length="535" mass="61610">MFDINKKYQKNSMYRKLFIYMIIFAGLLLFFIVLALVLFDQYKNVRKDYVKSLDIQVSMLDKEIKGYFDKSAISAMHLSQDTSECLEEILDKEKISFEDLRDNQKLLSQIQDRIFENLKSSMFYADTSGAFVLFNTTVNSKNKGAKDSRSGLYLKLDSRSLKESSVTVYRGDAEVAKKHSAMPHRKWKLEYDLSNLPAYALLAKNVNKSIYDSYRMTKVFTLPGTSEKVMLISLPIVSRDGKLYGVCGFEVEEMYFKEKIAQPSKMKRLTSVFLPVADSKIDTERALSSGTQEGYYFLPDDVLEIKNHGRDLKEFVGSKSKYIGLLREVSLIENGDKSLIISMIPLDEYNRDIFKNISNIAISVVLFLFFAIVISWNFTRRYISPITDGLSLIENQEKILDEDYRQDILDSGFYEINKFLENVREKIKDKSIKGLPPYLEYKFKKFIEATSSLTPAELNVLVLLIKGYDVDQLPEILYISKSTAKHHILKIYKKLNVSSRGELLLYLDLIKGCGMVDQIIGNVNEENDQVNEKIE</sequence>
<keyword evidence="4" id="KW-1133">Transmembrane helix</keyword>
<feature type="domain" description="HTH luxR-type" evidence="5">
    <location>
        <begin position="446"/>
        <end position="511"/>
    </location>
</feature>
<keyword evidence="1" id="KW-0805">Transcription regulation</keyword>
<keyword evidence="2" id="KW-0238">DNA-binding</keyword>
<evidence type="ECO:0000256" key="3">
    <source>
        <dbReference type="ARBA" id="ARBA00023163"/>
    </source>
</evidence>
<name>A0A095Z632_9FIRM</name>
<keyword evidence="3" id="KW-0804">Transcription</keyword>
<dbReference type="SMART" id="SM00421">
    <property type="entry name" value="HTH_LUXR"/>
    <property type="match status" value="1"/>
</dbReference>
<dbReference type="eggNOG" id="COG2197">
    <property type="taxonomic scope" value="Bacteria"/>
</dbReference>
<accession>A0A095Z632</accession>
<reference evidence="6 7" key="1">
    <citation type="submission" date="2014-07" db="EMBL/GenBank/DDBJ databases">
        <authorList>
            <person name="McCorrison J."/>
            <person name="Sanka R."/>
            <person name="Torralba M."/>
            <person name="Gillis M."/>
            <person name="Haft D.H."/>
            <person name="Methe B."/>
            <person name="Sutton G."/>
            <person name="Nelson K.E."/>
        </authorList>
    </citation>
    <scope>NUCLEOTIDE SEQUENCE [LARGE SCALE GENOMIC DNA]</scope>
    <source>
        <strain evidence="6 7">S7-1-13</strain>
    </source>
</reference>
<dbReference type="GO" id="GO:0006355">
    <property type="term" value="P:regulation of DNA-templated transcription"/>
    <property type="evidence" value="ECO:0007669"/>
    <property type="project" value="InterPro"/>
</dbReference>
<dbReference type="SUPFAM" id="SSF46894">
    <property type="entry name" value="C-terminal effector domain of the bipartite response regulators"/>
    <property type="match status" value="1"/>
</dbReference>
<comment type="caution">
    <text evidence="6">The sequence shown here is derived from an EMBL/GenBank/DDBJ whole genome shotgun (WGS) entry which is preliminary data.</text>
</comment>
<dbReference type="EMBL" id="JRMW01000035">
    <property type="protein sequence ID" value="KGF03934.1"/>
    <property type="molecule type" value="Genomic_DNA"/>
</dbReference>
<gene>
    <name evidence="6" type="ORF">HMPREF1630_05700</name>
</gene>
<keyword evidence="4" id="KW-0812">Transmembrane</keyword>
<keyword evidence="4" id="KW-0472">Membrane</keyword>
<dbReference type="InterPro" id="IPR000792">
    <property type="entry name" value="Tscrpt_reg_LuxR_C"/>
</dbReference>
<protein>
    <recommendedName>
        <fullName evidence="5">HTH luxR-type domain-containing protein</fullName>
    </recommendedName>
</protein>
<evidence type="ECO:0000256" key="1">
    <source>
        <dbReference type="ARBA" id="ARBA00023015"/>
    </source>
</evidence>
<dbReference type="PROSITE" id="PS50043">
    <property type="entry name" value="HTH_LUXR_2"/>
    <property type="match status" value="1"/>
</dbReference>
<dbReference type="PANTHER" id="PTHR44688">
    <property type="entry name" value="DNA-BINDING TRANSCRIPTIONAL ACTIVATOR DEVR_DOSR"/>
    <property type="match status" value="1"/>
</dbReference>
<evidence type="ECO:0000256" key="2">
    <source>
        <dbReference type="ARBA" id="ARBA00023125"/>
    </source>
</evidence>
<proteinExistence type="predicted"/>
<dbReference type="Pfam" id="PF00196">
    <property type="entry name" value="GerE"/>
    <property type="match status" value="1"/>
</dbReference>
<feature type="transmembrane region" description="Helical" evidence="4">
    <location>
        <begin position="360"/>
        <end position="378"/>
    </location>
</feature>
<evidence type="ECO:0000259" key="5">
    <source>
        <dbReference type="PROSITE" id="PS50043"/>
    </source>
</evidence>
<dbReference type="Gene3D" id="1.10.10.10">
    <property type="entry name" value="Winged helix-like DNA-binding domain superfamily/Winged helix DNA-binding domain"/>
    <property type="match status" value="1"/>
</dbReference>
<feature type="transmembrane region" description="Helical" evidence="4">
    <location>
        <begin position="17"/>
        <end position="39"/>
    </location>
</feature>
<organism evidence="6 7">
    <name type="scientific">Anaerococcus lactolyticus S7-1-13</name>
    <dbReference type="NCBI Taxonomy" id="1284686"/>
    <lineage>
        <taxon>Bacteria</taxon>
        <taxon>Bacillati</taxon>
        <taxon>Bacillota</taxon>
        <taxon>Tissierellia</taxon>
        <taxon>Tissierellales</taxon>
        <taxon>Peptoniphilaceae</taxon>
        <taxon>Anaerococcus</taxon>
    </lineage>
</organism>
<evidence type="ECO:0000256" key="4">
    <source>
        <dbReference type="SAM" id="Phobius"/>
    </source>
</evidence>
<dbReference type="PRINTS" id="PR00038">
    <property type="entry name" value="HTHLUXR"/>
</dbReference>
<dbReference type="PANTHER" id="PTHR44688:SF16">
    <property type="entry name" value="DNA-BINDING TRANSCRIPTIONAL ACTIVATOR DEVR_DOSR"/>
    <property type="match status" value="1"/>
</dbReference>
<dbReference type="RefSeq" id="WP_231549514.1">
    <property type="nucleotide sequence ID" value="NZ_JRMW01000035.1"/>
</dbReference>
<evidence type="ECO:0000313" key="7">
    <source>
        <dbReference type="Proteomes" id="UP000029579"/>
    </source>
</evidence>